<accession>A0A6N3FQZ5</accession>
<dbReference type="GO" id="GO:0006310">
    <property type="term" value="P:DNA recombination"/>
    <property type="evidence" value="ECO:0007669"/>
    <property type="project" value="UniProtKB-KW"/>
</dbReference>
<dbReference type="InterPro" id="IPR011010">
    <property type="entry name" value="DNA_brk_join_enz"/>
</dbReference>
<evidence type="ECO:0000256" key="1">
    <source>
        <dbReference type="ARBA" id="ARBA00023172"/>
    </source>
</evidence>
<dbReference type="SUPFAM" id="SSF56349">
    <property type="entry name" value="DNA breaking-rejoining enzymes"/>
    <property type="match status" value="1"/>
</dbReference>
<reference evidence="2" key="1">
    <citation type="submission" date="2019-11" db="EMBL/GenBank/DDBJ databases">
        <authorList>
            <person name="Feng L."/>
        </authorList>
    </citation>
    <scope>NUCLEOTIDE SEQUENCE</scope>
    <source>
        <strain evidence="2">RgnavusLFYP36</strain>
    </source>
</reference>
<dbReference type="GO" id="GO:0003677">
    <property type="term" value="F:DNA binding"/>
    <property type="evidence" value="ECO:0007669"/>
    <property type="project" value="InterPro"/>
</dbReference>
<dbReference type="GO" id="GO:0015074">
    <property type="term" value="P:DNA integration"/>
    <property type="evidence" value="ECO:0007669"/>
    <property type="project" value="InterPro"/>
</dbReference>
<dbReference type="AlphaFoldDB" id="A0A6N3FQZ5"/>
<dbReference type="RefSeq" id="WP_156734532.1">
    <property type="nucleotide sequence ID" value="NZ_CACRUU010000085.1"/>
</dbReference>
<evidence type="ECO:0000313" key="2">
    <source>
        <dbReference type="EMBL" id="VYU54109.1"/>
    </source>
</evidence>
<dbReference type="EMBL" id="CACRUU010000085">
    <property type="protein sequence ID" value="VYU54109.1"/>
    <property type="molecule type" value="Genomic_DNA"/>
</dbReference>
<proteinExistence type="predicted"/>
<dbReference type="InterPro" id="IPR013762">
    <property type="entry name" value="Integrase-like_cat_sf"/>
</dbReference>
<dbReference type="Gene3D" id="1.10.443.10">
    <property type="entry name" value="Intergrase catalytic core"/>
    <property type="match status" value="1"/>
</dbReference>
<gene>
    <name evidence="2" type="ORF">RGLFYP36_01951</name>
</gene>
<sequence>MLLKDKYLYHQWIEEKLGLKSSKNPFFYTTGDKKLTESSLAYAFKLIRPCINSNPTGYPYVRLYDFRHTFACNTILRWNEQGEDVNETKRLPSKV</sequence>
<organism evidence="2">
    <name type="scientific">Mediterraneibacter gnavus</name>
    <name type="common">Ruminococcus gnavus</name>
    <dbReference type="NCBI Taxonomy" id="33038"/>
    <lineage>
        <taxon>Bacteria</taxon>
        <taxon>Bacillati</taxon>
        <taxon>Bacillota</taxon>
        <taxon>Clostridia</taxon>
        <taxon>Lachnospirales</taxon>
        <taxon>Lachnospiraceae</taxon>
        <taxon>Mediterraneibacter</taxon>
    </lineage>
</organism>
<protein>
    <recommendedName>
        <fullName evidence="3">Tyr recombinase domain-containing protein</fullName>
    </recommendedName>
</protein>
<evidence type="ECO:0008006" key="3">
    <source>
        <dbReference type="Google" id="ProtNLM"/>
    </source>
</evidence>
<keyword evidence="1" id="KW-0233">DNA recombination</keyword>
<name>A0A6N3FQZ5_MEDGN</name>